<dbReference type="Proteomes" id="UP001501153">
    <property type="component" value="Unassembled WGS sequence"/>
</dbReference>
<evidence type="ECO:0008006" key="3">
    <source>
        <dbReference type="Google" id="ProtNLM"/>
    </source>
</evidence>
<evidence type="ECO:0000313" key="2">
    <source>
        <dbReference type="Proteomes" id="UP001501153"/>
    </source>
</evidence>
<gene>
    <name evidence="1" type="ORF">GCM10023185_15470</name>
</gene>
<proteinExistence type="predicted"/>
<reference evidence="2" key="1">
    <citation type="journal article" date="2019" name="Int. J. Syst. Evol. Microbiol.">
        <title>The Global Catalogue of Microorganisms (GCM) 10K type strain sequencing project: providing services to taxonomists for standard genome sequencing and annotation.</title>
        <authorList>
            <consortium name="The Broad Institute Genomics Platform"/>
            <consortium name="The Broad Institute Genome Sequencing Center for Infectious Disease"/>
            <person name="Wu L."/>
            <person name="Ma J."/>
        </authorList>
    </citation>
    <scope>NUCLEOTIDE SEQUENCE [LARGE SCALE GENOMIC DNA]</scope>
    <source>
        <strain evidence="2">JCM 17923</strain>
    </source>
</reference>
<evidence type="ECO:0000313" key="1">
    <source>
        <dbReference type="EMBL" id="GAA4354119.1"/>
    </source>
</evidence>
<comment type="caution">
    <text evidence="1">The sequence shown here is derived from an EMBL/GenBank/DDBJ whole genome shotgun (WGS) entry which is preliminary data.</text>
</comment>
<dbReference type="EMBL" id="BAABGZ010000016">
    <property type="protein sequence ID" value="GAA4354119.1"/>
    <property type="molecule type" value="Genomic_DNA"/>
</dbReference>
<dbReference type="Pfam" id="PF19821">
    <property type="entry name" value="Phage_capsid_2"/>
    <property type="match status" value="1"/>
</dbReference>
<organism evidence="1 2">
    <name type="scientific">Hymenobacter saemangeumensis</name>
    <dbReference type="NCBI Taxonomy" id="1084522"/>
    <lineage>
        <taxon>Bacteria</taxon>
        <taxon>Pseudomonadati</taxon>
        <taxon>Bacteroidota</taxon>
        <taxon>Cytophagia</taxon>
        <taxon>Cytophagales</taxon>
        <taxon>Hymenobacteraceae</taxon>
        <taxon>Hymenobacter</taxon>
    </lineage>
</organism>
<name>A0ABP8I9D7_9BACT</name>
<protein>
    <recommendedName>
        <fullName evidence="3">Major capsid protein</fullName>
    </recommendedName>
</protein>
<accession>A0ABP8I9D7</accession>
<keyword evidence="2" id="KW-1185">Reference proteome</keyword>
<dbReference type="InterPro" id="IPR045565">
    <property type="entry name" value="Phage_capsid_2"/>
</dbReference>
<sequence>MKLNFKNLLYNAVMALFLGAVLALVTGVNPVIPAAALFGIGCCLPAKPAVSLNQPFAFMAIQREIWVDTIEENIYPDNSFMMQSRDDGAFLEGKTVKLNQAGTKPGAQKNRTQLPAQAAKRVDTTADYDIDEYTTDPVVIQKTEEIEANYDKRQSVLFDQTEVLRTQVAEGMAFAWSPTVGVNIIRTSGAARAAYKIFQLGAGTVNRKRIAKEDIIKAATILDSQNVPREGRYMLIDALLVTDLLLIEEFTSLEKIGQAVLTAGAIGKVMGFDVFVRSDTTIYDNDDNTKMDFAEARSSNDNVSCLFWQKNYVRRCFGGSQNGGIEVFEDAGSNGNGNPLFYGTIISAMVRSGGRAARADEVGIVALVEAHA</sequence>